<dbReference type="AlphaFoldDB" id="A0A381UWJ7"/>
<dbReference type="CDD" id="cd08500">
    <property type="entry name" value="PBP2_NikA_DppA_OppA_like_4"/>
    <property type="match status" value="1"/>
</dbReference>
<dbReference type="SUPFAM" id="SSF53850">
    <property type="entry name" value="Periplasmic binding protein-like II"/>
    <property type="match status" value="1"/>
</dbReference>
<dbReference type="Pfam" id="PF00496">
    <property type="entry name" value="SBP_bac_5"/>
    <property type="match status" value="1"/>
</dbReference>
<proteinExistence type="predicted"/>
<dbReference type="EMBL" id="UINC01007292">
    <property type="protein sequence ID" value="SVA32500.1"/>
    <property type="molecule type" value="Genomic_DNA"/>
</dbReference>
<dbReference type="InterPro" id="IPR039424">
    <property type="entry name" value="SBP_5"/>
</dbReference>
<dbReference type="GO" id="GO:0015833">
    <property type="term" value="P:peptide transport"/>
    <property type="evidence" value="ECO:0007669"/>
    <property type="project" value="TreeGrafter"/>
</dbReference>
<dbReference type="PANTHER" id="PTHR30290:SF62">
    <property type="entry name" value="OLIGOPEPTIDE ABC TRANSPORTER, PERIPLASMIC OLIGOPEPTIDE-BINDING PROTEIN"/>
    <property type="match status" value="1"/>
</dbReference>
<dbReference type="Gene3D" id="3.40.190.10">
    <property type="entry name" value="Periplasmic binding protein-like II"/>
    <property type="match status" value="1"/>
</dbReference>
<reference evidence="2" key="1">
    <citation type="submission" date="2018-05" db="EMBL/GenBank/DDBJ databases">
        <authorList>
            <person name="Lanie J.A."/>
            <person name="Ng W.-L."/>
            <person name="Kazmierczak K.M."/>
            <person name="Andrzejewski T.M."/>
            <person name="Davidsen T.M."/>
            <person name="Wayne K.J."/>
            <person name="Tettelin H."/>
            <person name="Glass J.I."/>
            <person name="Rusch D."/>
            <person name="Podicherti R."/>
            <person name="Tsui H.-C.T."/>
            <person name="Winkler M.E."/>
        </authorList>
    </citation>
    <scope>NUCLEOTIDE SEQUENCE</scope>
</reference>
<name>A0A381UWJ7_9ZZZZ</name>
<dbReference type="GO" id="GO:1904680">
    <property type="term" value="F:peptide transmembrane transporter activity"/>
    <property type="evidence" value="ECO:0007669"/>
    <property type="project" value="TreeGrafter"/>
</dbReference>
<gene>
    <name evidence="2" type="ORF">METZ01_LOCUS85354</name>
</gene>
<evidence type="ECO:0000259" key="1">
    <source>
        <dbReference type="Pfam" id="PF00496"/>
    </source>
</evidence>
<accession>A0A381UWJ7</accession>
<dbReference type="InterPro" id="IPR000914">
    <property type="entry name" value="SBP_5_dom"/>
</dbReference>
<protein>
    <recommendedName>
        <fullName evidence="1">Solute-binding protein family 5 domain-containing protein</fullName>
    </recommendedName>
</protein>
<sequence>MLYSEFLSSGRTISGAMLGAVLLVTISAPGVGLGSSCPSVADPQGINTSEPYQLDLADYENQIGRKLALNENPLFADQVKSGALPAVSERVPEDTLVYMPYDDCGKYGGTLRGLSKALESGTSEILSWRHVNLVRLSDDLQTLVPNVAKLWEWNEDFSSITITLRKGHKWSDGTPFTSDDVVFYIDDLIKNKELHSTVPSVWMVGGKPVDVIKIDDQKFRLDFAAPYPGLLHYLATGGSYFAAYAPKQHYMKYHIKYNPNADVEAKAAGFESWVQRFGLIWHKWKDAENITPHAMTRPTLESHIIELETNTQRRQYVSNPYYFKVDTAGNQLPYIDRHHERFLDQELFVLSILNGEVDQKAQTVGLSNYPVLKEGEEKGDYYLQLPPGNVGPPIVFNQTIKDPRMRAVYGDVRFRKAMSLAINRAELNDVLWLDLGRPEQALPLGVPFVTDAERNYMIEYDTAAANKLLDEMGMKRGSDGMRLHPDGKPFNILWEHSLQFSTSTEFTTLVREYWMAVGINVTLKEITSQLTREKATNSTSDINMEWDVPFEPNLISQIDYYIPPYGDIGPLVGVQWRDWIVTSGATGEEPPAWAKRLFELSEVWKTVLPGSDRYKEIGREMVRINLDNMVIIGTVADLPGPTVVSNKLRNVTKWTVQNYNYGRTYPFRPDQWYYVK</sequence>
<evidence type="ECO:0000313" key="2">
    <source>
        <dbReference type="EMBL" id="SVA32500.1"/>
    </source>
</evidence>
<dbReference type="Gene3D" id="3.10.105.10">
    <property type="entry name" value="Dipeptide-binding Protein, Domain 3"/>
    <property type="match status" value="1"/>
</dbReference>
<organism evidence="2">
    <name type="scientific">marine metagenome</name>
    <dbReference type="NCBI Taxonomy" id="408172"/>
    <lineage>
        <taxon>unclassified sequences</taxon>
        <taxon>metagenomes</taxon>
        <taxon>ecological metagenomes</taxon>
    </lineage>
</organism>
<dbReference type="PANTHER" id="PTHR30290">
    <property type="entry name" value="PERIPLASMIC BINDING COMPONENT OF ABC TRANSPORTER"/>
    <property type="match status" value="1"/>
</dbReference>
<feature type="domain" description="Solute-binding protein family 5" evidence="1">
    <location>
        <begin position="142"/>
        <end position="545"/>
    </location>
</feature>